<proteinExistence type="predicted"/>
<dbReference type="OMA" id="CHIANGY"/>
<evidence type="ECO:0000313" key="1">
    <source>
        <dbReference type="EMBL" id="EGT40470.1"/>
    </source>
</evidence>
<dbReference type="OrthoDB" id="5909998at2759"/>
<dbReference type="InterPro" id="IPR032675">
    <property type="entry name" value="LRR_dom_sf"/>
</dbReference>
<dbReference type="HOGENOM" id="CLU_024085_0_0_1"/>
<dbReference type="Gene3D" id="3.80.10.10">
    <property type="entry name" value="Ribonuclease Inhibitor"/>
    <property type="match status" value="1"/>
</dbReference>
<accession>G0MBA4</accession>
<protein>
    <submittedName>
        <fullName evidence="1">Uncharacterized protein</fullName>
    </submittedName>
</protein>
<dbReference type="GO" id="GO:0031462">
    <property type="term" value="C:Cul2-RING ubiquitin ligase complex"/>
    <property type="evidence" value="ECO:0007669"/>
    <property type="project" value="TreeGrafter"/>
</dbReference>
<evidence type="ECO:0000313" key="2">
    <source>
        <dbReference type="Proteomes" id="UP000008068"/>
    </source>
</evidence>
<dbReference type="EMBL" id="GL379788">
    <property type="protein sequence ID" value="EGT40470.1"/>
    <property type="molecule type" value="Genomic_DNA"/>
</dbReference>
<dbReference type="InterPro" id="IPR051341">
    <property type="entry name" value="Zyg-11_UBL_adapter"/>
</dbReference>
<gene>
    <name evidence="1" type="ORF">CAEBREN_22061</name>
</gene>
<keyword evidence="2" id="KW-1185">Reference proteome</keyword>
<dbReference type="eggNOG" id="KOG3665">
    <property type="taxonomic scope" value="Eukaryota"/>
</dbReference>
<dbReference type="PANTHER" id="PTHR12904">
    <property type="match status" value="1"/>
</dbReference>
<dbReference type="SUPFAM" id="SSF52047">
    <property type="entry name" value="RNI-like"/>
    <property type="match status" value="1"/>
</dbReference>
<dbReference type="PANTHER" id="PTHR12904:SF28">
    <property type="entry name" value="ATP SYNTHASE SUBUNIT ALPHA-RELATED"/>
    <property type="match status" value="1"/>
</dbReference>
<reference evidence="2" key="1">
    <citation type="submission" date="2011-07" db="EMBL/GenBank/DDBJ databases">
        <authorList>
            <consortium name="Caenorhabditis brenneri Sequencing and Analysis Consortium"/>
            <person name="Wilson R.K."/>
        </authorList>
    </citation>
    <scope>NUCLEOTIDE SEQUENCE [LARGE SCALE GENOMIC DNA]</scope>
    <source>
        <strain evidence="2">PB2801</strain>
    </source>
</reference>
<organism evidence="2">
    <name type="scientific">Caenorhabditis brenneri</name>
    <name type="common">Nematode worm</name>
    <dbReference type="NCBI Taxonomy" id="135651"/>
    <lineage>
        <taxon>Eukaryota</taxon>
        <taxon>Metazoa</taxon>
        <taxon>Ecdysozoa</taxon>
        <taxon>Nematoda</taxon>
        <taxon>Chromadorea</taxon>
        <taxon>Rhabditida</taxon>
        <taxon>Rhabditina</taxon>
        <taxon>Rhabditomorpha</taxon>
        <taxon>Rhabditoidea</taxon>
        <taxon>Rhabditidae</taxon>
        <taxon>Peloderinae</taxon>
        <taxon>Caenorhabditis</taxon>
    </lineage>
</organism>
<dbReference type="InParanoid" id="G0MBA4"/>
<sequence length="710" mass="81741">MDIPTLHSLCIQSIATHIKNGSKFDDVLEDDEKDEFVQCCRSKNENNTQRAVLELFTSWKFRQIYMGSNLLSALVDNIEMDSVERLGIVLVKQETLQRIRNQLVEKYGTQSLNVDILKLIEMFIKPENRGKLRHLDLTACDIQSRRDMFAEVTQTMKQFILIAIFHKMARLFPNITALVLNSTKLTNQNLNDVCRSYPNLTQLRVVNNVFNDLSGISVLRNLVILNMAGCHIANGYKMRGIFTLNSLRVLDISSVRVRPLSRNLTKYLSCDQALPQLEFIDVSCNAVTKDQLKKLVQTHPTLSTVILIGTPLQARAQFEDHDVELITVQNLKFCIRAMRYYPKAMTANKTRVMTRMMNFLVQSYKSQEESVLKKCLQELLNIERYDYSSAQRQPIGCLLQLCRNGRIDKFSFAEVQKILYLFLNVCPSIKRVEDFSNDVFRLQLSIWKCISSSKTILKHTGNAEHLCRKAVEVMKQYPQSVSLSLWHTCFQVMQSVFNQSSEAIQSICTDSVFIKKFLMRTMTLIHIKHVVSIEACKFANILILKSANIIDRDDLTTYSCALLNGSIKIGENELHQTTVLNYMQNIIDSKRLIPDAYFRSSFFPGLTNLVERPALRAQKLVIMFFCWLKHYYECSAQNGVLESLSQMEAKATPIVNTIYWYRPTGNGILDIYEYLERHGRGEVAEWARWILNRVRRNAPPAVGVQPVERN</sequence>
<dbReference type="AlphaFoldDB" id="G0MBA4"/>
<dbReference type="Proteomes" id="UP000008068">
    <property type="component" value="Unassembled WGS sequence"/>
</dbReference>
<name>G0MBA4_CAEBE</name>